<feature type="binding site" evidence="13">
    <location>
        <position position="162"/>
    </location>
    <ligand>
        <name>Mg(2+)</name>
        <dbReference type="ChEBI" id="CHEBI:18420"/>
    </ligand>
</feature>
<dbReference type="Proteomes" id="UP000291483">
    <property type="component" value="Unassembled WGS sequence"/>
</dbReference>
<dbReference type="SUPFAM" id="SSF89562">
    <property type="entry name" value="RraA-like"/>
    <property type="match status" value="1"/>
</dbReference>
<dbReference type="Pfam" id="PF03737">
    <property type="entry name" value="RraA-like"/>
    <property type="match status" value="1"/>
</dbReference>
<evidence type="ECO:0000256" key="3">
    <source>
        <dbReference type="ARBA" id="ARBA00008621"/>
    </source>
</evidence>
<dbReference type="EMBL" id="SHLC01000001">
    <property type="protein sequence ID" value="RZU63844.1"/>
    <property type="molecule type" value="Genomic_DNA"/>
</dbReference>
<sequence>MSELLQTTTADEALSDDVPRIGGIWNLPVRGPEIAQLDPAIVEAFAGISSATACAQLHRMGISQTLIEGPQTTMPGTRIVGRAVTLQFMPLREDIYQDAGETQEYVERATALWGVLDEIQPGDVLVVQAYGSSRSGVVGEMLAQHLQNRGGVGLVVDGRIRDSQAVREDGLPVWSRGGTPHYASQGELFAWAYHVPIAVGGALVIPGDIIIADDDGAVVVPVAKAEAILAASQKHEDWEHFSRMKLRAGGALRRYYPLNAAGQAEYQQWIADGRPEIV</sequence>
<dbReference type="NCBIfam" id="NF006093">
    <property type="entry name" value="PRK08245.1"/>
    <property type="match status" value="1"/>
</dbReference>
<dbReference type="GO" id="GO:0008948">
    <property type="term" value="F:oxaloacetate decarboxylase activity"/>
    <property type="evidence" value="ECO:0007669"/>
    <property type="project" value="UniProtKB-EC"/>
</dbReference>
<reference evidence="14 15" key="1">
    <citation type="submission" date="2019-02" db="EMBL/GenBank/DDBJ databases">
        <title>Sequencing the genomes of 1000 actinobacteria strains.</title>
        <authorList>
            <person name="Klenk H.-P."/>
        </authorList>
    </citation>
    <scope>NUCLEOTIDE SEQUENCE [LARGE SCALE GENOMIC DNA]</scope>
    <source>
        <strain evidence="14 15">DSM 18319</strain>
    </source>
</reference>
<comment type="cofactor">
    <cofactor evidence="13">
        <name>Mg(2+)</name>
        <dbReference type="ChEBI" id="CHEBI:18420"/>
    </cofactor>
</comment>
<keyword evidence="13" id="KW-0460">Magnesium</keyword>
<protein>
    <recommendedName>
        <fullName evidence="7">Putative 4-hydroxy-4-methyl-2-oxoglutarate aldolase</fullName>
        <ecNumber evidence="6">4.1.1.112</ecNumber>
        <ecNumber evidence="5">4.1.3.17</ecNumber>
    </recommendedName>
    <alternativeName>
        <fullName evidence="11">Oxaloacetate decarboxylase</fullName>
    </alternativeName>
    <alternativeName>
        <fullName evidence="9">Regulator of ribonuclease activity homolog</fullName>
    </alternativeName>
    <alternativeName>
        <fullName evidence="10">RraA-like protein</fullName>
    </alternativeName>
</protein>
<organism evidence="14 15">
    <name type="scientific">Microterricola gilva</name>
    <dbReference type="NCBI Taxonomy" id="393267"/>
    <lineage>
        <taxon>Bacteria</taxon>
        <taxon>Bacillati</taxon>
        <taxon>Actinomycetota</taxon>
        <taxon>Actinomycetes</taxon>
        <taxon>Micrococcales</taxon>
        <taxon>Microbacteriaceae</taxon>
        <taxon>Microterricola</taxon>
    </lineage>
</organism>
<comment type="caution">
    <text evidence="14">The sequence shown here is derived from an EMBL/GenBank/DDBJ whole genome shotgun (WGS) entry which is preliminary data.</text>
</comment>
<dbReference type="GO" id="GO:0046872">
    <property type="term" value="F:metal ion binding"/>
    <property type="evidence" value="ECO:0007669"/>
    <property type="project" value="UniProtKB-KW"/>
</dbReference>
<evidence type="ECO:0000256" key="2">
    <source>
        <dbReference type="ARBA" id="ARBA00001968"/>
    </source>
</evidence>
<name>A0A4Q8AHN9_9MICO</name>
<evidence type="ECO:0000256" key="12">
    <source>
        <dbReference type="ARBA" id="ARBA00047973"/>
    </source>
</evidence>
<evidence type="ECO:0000313" key="14">
    <source>
        <dbReference type="EMBL" id="RZU63844.1"/>
    </source>
</evidence>
<gene>
    <name evidence="14" type="ORF">EV379_0133</name>
</gene>
<dbReference type="PANTHER" id="PTHR33254:SF4">
    <property type="entry name" value="4-HYDROXY-4-METHYL-2-OXOGLUTARATE ALDOLASE 3-RELATED"/>
    <property type="match status" value="1"/>
</dbReference>
<dbReference type="OrthoDB" id="9805307at2"/>
<dbReference type="Gene3D" id="3.50.30.40">
    <property type="entry name" value="Ribonuclease E inhibitor RraA/RraA-like"/>
    <property type="match status" value="1"/>
</dbReference>
<dbReference type="InterPro" id="IPR036704">
    <property type="entry name" value="RraA/RraA-like_sf"/>
</dbReference>
<evidence type="ECO:0000256" key="7">
    <source>
        <dbReference type="ARBA" id="ARBA00016549"/>
    </source>
</evidence>
<evidence type="ECO:0000256" key="1">
    <source>
        <dbReference type="ARBA" id="ARBA00001342"/>
    </source>
</evidence>
<comment type="subunit">
    <text evidence="4">Homotrimer.</text>
</comment>
<dbReference type="RefSeq" id="WP_130504456.1">
    <property type="nucleotide sequence ID" value="NZ_SHLC01000001.1"/>
</dbReference>
<dbReference type="EC" id="4.1.1.112" evidence="6"/>
<comment type="cofactor">
    <cofactor evidence="2">
        <name>a divalent metal cation</name>
        <dbReference type="ChEBI" id="CHEBI:60240"/>
    </cofactor>
</comment>
<keyword evidence="13" id="KW-0479">Metal-binding</keyword>
<evidence type="ECO:0000256" key="11">
    <source>
        <dbReference type="ARBA" id="ARBA00032305"/>
    </source>
</evidence>
<evidence type="ECO:0000256" key="13">
    <source>
        <dbReference type="PIRSR" id="PIRSR605493-1"/>
    </source>
</evidence>
<evidence type="ECO:0000256" key="4">
    <source>
        <dbReference type="ARBA" id="ARBA00011233"/>
    </source>
</evidence>
<feature type="binding site" evidence="13">
    <location>
        <position position="161"/>
    </location>
    <ligand>
        <name>substrate</name>
    </ligand>
</feature>
<keyword evidence="15" id="KW-1185">Reference proteome</keyword>
<comment type="catalytic activity">
    <reaction evidence="12">
        <text>oxaloacetate + H(+) = pyruvate + CO2</text>
        <dbReference type="Rhea" id="RHEA:15641"/>
        <dbReference type="ChEBI" id="CHEBI:15361"/>
        <dbReference type="ChEBI" id="CHEBI:15378"/>
        <dbReference type="ChEBI" id="CHEBI:16452"/>
        <dbReference type="ChEBI" id="CHEBI:16526"/>
        <dbReference type="EC" id="4.1.1.112"/>
    </reaction>
</comment>
<comment type="catalytic activity">
    <reaction evidence="1">
        <text>4-hydroxy-4-methyl-2-oxoglutarate = 2 pyruvate</text>
        <dbReference type="Rhea" id="RHEA:22748"/>
        <dbReference type="ChEBI" id="CHEBI:15361"/>
        <dbReference type="ChEBI" id="CHEBI:58276"/>
        <dbReference type="EC" id="4.1.3.17"/>
    </reaction>
</comment>
<dbReference type="InterPro" id="IPR005493">
    <property type="entry name" value="RraA/RraA-like"/>
</dbReference>
<evidence type="ECO:0000256" key="8">
    <source>
        <dbReference type="ARBA" id="ARBA00025046"/>
    </source>
</evidence>
<dbReference type="EC" id="4.1.3.17" evidence="5"/>
<evidence type="ECO:0000313" key="15">
    <source>
        <dbReference type="Proteomes" id="UP000291483"/>
    </source>
</evidence>
<dbReference type="PANTHER" id="PTHR33254">
    <property type="entry name" value="4-HYDROXY-4-METHYL-2-OXOGLUTARATE ALDOLASE 3-RELATED"/>
    <property type="match status" value="1"/>
</dbReference>
<evidence type="ECO:0000256" key="9">
    <source>
        <dbReference type="ARBA" id="ARBA00029596"/>
    </source>
</evidence>
<evidence type="ECO:0000256" key="10">
    <source>
        <dbReference type="ARBA" id="ARBA00030169"/>
    </source>
</evidence>
<dbReference type="CDD" id="cd16841">
    <property type="entry name" value="RraA_family"/>
    <property type="match status" value="1"/>
</dbReference>
<accession>A0A4Q8AHN9</accession>
<dbReference type="AlphaFoldDB" id="A0A4Q8AHN9"/>
<feature type="binding site" evidence="13">
    <location>
        <begin position="139"/>
        <end position="142"/>
    </location>
    <ligand>
        <name>substrate</name>
    </ligand>
</feature>
<evidence type="ECO:0000256" key="6">
    <source>
        <dbReference type="ARBA" id="ARBA00012947"/>
    </source>
</evidence>
<comment type="similarity">
    <text evidence="3">Belongs to the class II aldolase/RraA-like family.</text>
</comment>
<proteinExistence type="inferred from homology"/>
<comment type="function">
    <text evidence="8">Catalyzes the aldol cleavage of 4-hydroxy-4-methyl-2-oxoglutarate (HMG) into 2 molecules of pyruvate. Also contains a secondary oxaloacetate (OAA) decarboxylase activity due to the common pyruvate enolate transition state formed following C-C bond cleavage in the retro-aldol and decarboxylation reactions.</text>
</comment>
<evidence type="ECO:0000256" key="5">
    <source>
        <dbReference type="ARBA" id="ARBA00012213"/>
    </source>
</evidence>
<dbReference type="GO" id="GO:0047443">
    <property type="term" value="F:4-hydroxy-4-methyl-2-oxoglutarate aldolase activity"/>
    <property type="evidence" value="ECO:0007669"/>
    <property type="project" value="UniProtKB-EC"/>
</dbReference>